<protein>
    <submittedName>
        <fullName evidence="5">Insulinase family protein</fullName>
    </submittedName>
</protein>
<keyword evidence="2" id="KW-0732">Signal</keyword>
<dbReference type="EMBL" id="JAHTBI010000072">
    <property type="protein sequence ID" value="MBV6289123.1"/>
    <property type="molecule type" value="Genomic_DNA"/>
</dbReference>
<evidence type="ECO:0000256" key="2">
    <source>
        <dbReference type="SAM" id="SignalP"/>
    </source>
</evidence>
<dbReference type="InterPro" id="IPR050361">
    <property type="entry name" value="MPP/UQCRC_Complex"/>
</dbReference>
<feature type="chain" id="PRO_5040306336" evidence="2">
    <location>
        <begin position="22"/>
        <end position="445"/>
    </location>
</feature>
<feature type="domain" description="Peptidase M16 C-terminal" evidence="4">
    <location>
        <begin position="190"/>
        <end position="371"/>
    </location>
</feature>
<name>A0A9Q2XLZ2_9PSED</name>
<proteinExistence type="inferred from homology"/>
<sequence length="445" mass="47900">MRALLPCALSGLLLLSCSAQASPAPTHDFELDNGLRVIVREDHRAPVVSTHMVVKVGSSHEHPGQSGLSHALEHLVFTGSGKTSAGEYSQILERLGAEENAYTSRDLTVFHQTLSAPYLGLGLELLADLLVAARLDAAQFDVELPAIKAERRQRLDSAHSRLGEQLQAIAHSSSSYATPVIGWPSDLERMNAAELTAWYRAWYAPNNSVLVVVGAVTGEQVRSLAQRHFGGLPRTPLAAVKAPLDYPVALRQVTLRDGAATPAVAMAFNVPSHATATAPRDVNALRLTQALLGGGLSARLVAGPMREQERLMDPFVSYSPFTRGDSLFVVQASINPTKALPLDNVRSALQDELQALKAAPPTPQALERARTWLLAQLVYARDDLSAQADELSALSAAGLPLSLLASEREDLQAITAQDIQHVARTYFSDERLSVAYIKAPEADDE</sequence>
<evidence type="ECO:0000313" key="6">
    <source>
        <dbReference type="Proteomes" id="UP001106592"/>
    </source>
</evidence>
<feature type="domain" description="Peptidase M16 N-terminal" evidence="3">
    <location>
        <begin position="36"/>
        <end position="180"/>
    </location>
</feature>
<dbReference type="PROSITE" id="PS51257">
    <property type="entry name" value="PROKAR_LIPOPROTEIN"/>
    <property type="match status" value="1"/>
</dbReference>
<organism evidence="5 6">
    <name type="scientific">Pseudomonas aegrilactucae</name>
    <dbReference type="NCBI Taxonomy" id="2854028"/>
    <lineage>
        <taxon>Bacteria</taxon>
        <taxon>Pseudomonadati</taxon>
        <taxon>Pseudomonadota</taxon>
        <taxon>Gammaproteobacteria</taxon>
        <taxon>Pseudomonadales</taxon>
        <taxon>Pseudomonadaceae</taxon>
        <taxon>Pseudomonas</taxon>
    </lineage>
</organism>
<dbReference type="RefSeq" id="WP_217977097.1">
    <property type="nucleotide sequence ID" value="NZ_JAHTBI010000072.1"/>
</dbReference>
<accession>A0A9Q2XLZ2</accession>
<dbReference type="InterPro" id="IPR011765">
    <property type="entry name" value="Pept_M16_N"/>
</dbReference>
<reference evidence="5" key="2">
    <citation type="journal article" date="2023" name="Plant Pathol.">
        <title>Dismantling and reorganizing Pseudomonas marginalis sensu#lato.</title>
        <authorList>
            <person name="Sawada H."/>
            <person name="Fujikawa T."/>
            <person name="Satou M."/>
        </authorList>
    </citation>
    <scope>NUCLEOTIDE SEQUENCE</scope>
    <source>
        <strain evidence="5">MAFF 301350</strain>
    </source>
</reference>
<gene>
    <name evidence="5" type="ORF">KUO17_19190</name>
</gene>
<evidence type="ECO:0000256" key="1">
    <source>
        <dbReference type="ARBA" id="ARBA00007261"/>
    </source>
</evidence>
<evidence type="ECO:0000259" key="4">
    <source>
        <dbReference type="Pfam" id="PF05193"/>
    </source>
</evidence>
<reference evidence="5" key="1">
    <citation type="journal article" date="2022" name="Int. J. Syst. Evol. Microbiol.">
        <title>Pseudomonas aegrilactucae sp. nov. and Pseudomonas morbosilactucae sp. nov., pathogens causing bacterial rot of lettuce in Japan.</title>
        <authorList>
            <person name="Sawada H."/>
            <person name="Fujikawa T."/>
            <person name="Satou M."/>
        </authorList>
    </citation>
    <scope>NUCLEOTIDE SEQUENCE</scope>
    <source>
        <strain evidence="5">MAFF 301350</strain>
    </source>
</reference>
<comment type="caution">
    <text evidence="5">The sequence shown here is derived from an EMBL/GenBank/DDBJ whole genome shotgun (WGS) entry which is preliminary data.</text>
</comment>
<dbReference type="PANTHER" id="PTHR11851:SF49">
    <property type="entry name" value="MITOCHONDRIAL-PROCESSING PEPTIDASE SUBUNIT ALPHA"/>
    <property type="match status" value="1"/>
</dbReference>
<dbReference type="Pfam" id="PF05193">
    <property type="entry name" value="Peptidase_M16_C"/>
    <property type="match status" value="1"/>
</dbReference>
<dbReference type="AlphaFoldDB" id="A0A9Q2XLZ2"/>
<evidence type="ECO:0000259" key="3">
    <source>
        <dbReference type="Pfam" id="PF00675"/>
    </source>
</evidence>
<comment type="similarity">
    <text evidence="1">Belongs to the peptidase M16 family.</text>
</comment>
<dbReference type="Pfam" id="PF00675">
    <property type="entry name" value="Peptidase_M16"/>
    <property type="match status" value="1"/>
</dbReference>
<dbReference type="Proteomes" id="UP001106592">
    <property type="component" value="Unassembled WGS sequence"/>
</dbReference>
<feature type="signal peptide" evidence="2">
    <location>
        <begin position="1"/>
        <end position="21"/>
    </location>
</feature>
<evidence type="ECO:0000313" key="5">
    <source>
        <dbReference type="EMBL" id="MBV6289123.1"/>
    </source>
</evidence>
<keyword evidence="6" id="KW-1185">Reference proteome</keyword>
<dbReference type="PANTHER" id="PTHR11851">
    <property type="entry name" value="METALLOPROTEASE"/>
    <property type="match status" value="1"/>
</dbReference>
<dbReference type="InterPro" id="IPR007863">
    <property type="entry name" value="Peptidase_M16_C"/>
</dbReference>